<reference evidence="5" key="2">
    <citation type="submission" date="2019-12" db="UniProtKB">
        <authorList>
            <consortium name="WormBaseParasite"/>
        </authorList>
    </citation>
    <scope>IDENTIFICATION</scope>
</reference>
<dbReference type="InterPro" id="IPR001584">
    <property type="entry name" value="Integrase_cat-core"/>
</dbReference>
<dbReference type="FunFam" id="3.30.420.10:FF:000063">
    <property type="entry name" value="Retrovirus-related Pol polyprotein from transposon 297-like Protein"/>
    <property type="match status" value="1"/>
</dbReference>
<evidence type="ECO:0000313" key="5">
    <source>
        <dbReference type="WBParaSite" id="TMUE_3000014361.1"/>
    </source>
</evidence>
<accession>A0A5S6R443</accession>
<organism evidence="4 5">
    <name type="scientific">Trichuris muris</name>
    <name type="common">Mouse whipworm</name>
    <dbReference type="NCBI Taxonomy" id="70415"/>
    <lineage>
        <taxon>Eukaryota</taxon>
        <taxon>Metazoa</taxon>
        <taxon>Ecdysozoa</taxon>
        <taxon>Nematoda</taxon>
        <taxon>Enoplea</taxon>
        <taxon>Dorylaimia</taxon>
        <taxon>Trichinellida</taxon>
        <taxon>Trichuridae</taxon>
        <taxon>Trichuris</taxon>
    </lineage>
</organism>
<dbReference type="PANTHER" id="PTHR37984">
    <property type="entry name" value="PROTEIN CBG26694"/>
    <property type="match status" value="1"/>
</dbReference>
<dbReference type="InterPro" id="IPR012337">
    <property type="entry name" value="RNaseH-like_sf"/>
</dbReference>
<dbReference type="Proteomes" id="UP000046395">
    <property type="component" value="Unassembled WGS sequence"/>
</dbReference>
<proteinExistence type="predicted"/>
<dbReference type="Gene3D" id="1.10.340.70">
    <property type="match status" value="1"/>
</dbReference>
<dbReference type="InterPro" id="IPR050951">
    <property type="entry name" value="Retrovirus_Pol_polyprotein"/>
</dbReference>
<dbReference type="GO" id="GO:0003964">
    <property type="term" value="F:RNA-directed DNA polymerase activity"/>
    <property type="evidence" value="ECO:0007669"/>
    <property type="project" value="UniProtKB-EC"/>
</dbReference>
<sequence>MRIARWATLVLPFAYTVRYKPGSLNVVADALSRLPAPCTDGNEDNDIEMVAQISKDLLAVKYDDFVEATKNCPVLRQVIACVENGWPIRLKNVEDQLLLYFRTRWELAVQNGCLIRGNHRIVVLQSLQALLISLAHETHQEIIRTKARLRELYWWPAMHAQVELFVRNCSTCQQMDKTVTSFHPPLQPVPLPSAEWEKLGIDIVGPLNGMPYTQRFAVTMIDYYSKWPEVYFYQRATTKDVLNFLHEVFSREGYPTEVVTDNGTQFTSYEFKRFLKECGIRHCRTSLYYPQANGEIERFNRVLKDTLQAATIGHLSKADTVMQFLMIYRATPHCVTGEMPSLLLHGRTLQTKLHATMMPDVTDDHIVRFKVLAKQDYMRPYADRRKKLRLPDLTPEDTVRARQPGSVTKPRYSQPLTVQRQVGRATYKLCD</sequence>
<evidence type="ECO:0000259" key="3">
    <source>
        <dbReference type="PROSITE" id="PS50994"/>
    </source>
</evidence>
<dbReference type="Pfam" id="PF00665">
    <property type="entry name" value="rve"/>
    <property type="match status" value="1"/>
</dbReference>
<reference evidence="4" key="1">
    <citation type="submission" date="2014-03" db="EMBL/GenBank/DDBJ databases">
        <title>The whipworm genome and dual-species transcriptomics of an intimate host-pathogen interaction.</title>
        <authorList>
            <person name="Foth B.J."/>
            <person name="Tsai I.J."/>
            <person name="Reid A.J."/>
            <person name="Bancroft A.J."/>
            <person name="Nichol S."/>
            <person name="Tracey A."/>
            <person name="Holroyd N."/>
            <person name="Cotton J.A."/>
            <person name="Stanley E.J."/>
            <person name="Zarowiecki M."/>
            <person name="Liu J.Z."/>
            <person name="Huckvale T."/>
            <person name="Cooper P.J."/>
            <person name="Grencis R.K."/>
            <person name="Berriman M."/>
        </authorList>
    </citation>
    <scope>NUCLEOTIDE SEQUENCE [LARGE SCALE GENOMIC DNA]</scope>
    <source>
        <strain evidence="4">Edinburgh</strain>
    </source>
</reference>
<evidence type="ECO:0000256" key="1">
    <source>
        <dbReference type="ARBA" id="ARBA00012493"/>
    </source>
</evidence>
<dbReference type="Gene3D" id="3.30.420.10">
    <property type="entry name" value="Ribonuclease H-like superfamily/Ribonuclease H"/>
    <property type="match status" value="1"/>
</dbReference>
<dbReference type="PANTHER" id="PTHR37984:SF5">
    <property type="entry name" value="PROTEIN NYNRIN-LIKE"/>
    <property type="match status" value="1"/>
</dbReference>
<evidence type="ECO:0000313" key="4">
    <source>
        <dbReference type="Proteomes" id="UP000046395"/>
    </source>
</evidence>
<dbReference type="AlphaFoldDB" id="A0A5S6R443"/>
<dbReference type="GO" id="GO:0015074">
    <property type="term" value="P:DNA integration"/>
    <property type="evidence" value="ECO:0007669"/>
    <property type="project" value="InterPro"/>
</dbReference>
<dbReference type="InterPro" id="IPR036397">
    <property type="entry name" value="RNaseH_sf"/>
</dbReference>
<keyword evidence="4" id="KW-1185">Reference proteome</keyword>
<dbReference type="PROSITE" id="PS50994">
    <property type="entry name" value="INTEGRASE"/>
    <property type="match status" value="1"/>
</dbReference>
<feature type="domain" description="Integrase catalytic" evidence="3">
    <location>
        <begin position="186"/>
        <end position="348"/>
    </location>
</feature>
<dbReference type="Pfam" id="PF17921">
    <property type="entry name" value="Integrase_H2C2"/>
    <property type="match status" value="1"/>
</dbReference>
<dbReference type="EC" id="2.7.7.49" evidence="1"/>
<name>A0A5S6R443_TRIMR</name>
<dbReference type="SUPFAM" id="SSF53098">
    <property type="entry name" value="Ribonuclease H-like"/>
    <property type="match status" value="1"/>
</dbReference>
<dbReference type="STRING" id="70415.A0A5S6R443"/>
<evidence type="ECO:0000256" key="2">
    <source>
        <dbReference type="SAM" id="MobiDB-lite"/>
    </source>
</evidence>
<dbReference type="WBParaSite" id="TMUE_3000014361.1">
    <property type="protein sequence ID" value="TMUE_3000014361.1"/>
    <property type="gene ID" value="WBGene00302194"/>
</dbReference>
<dbReference type="WBParaSite" id="TMUE_3000014361.2">
    <property type="protein sequence ID" value="TMUE_3000014361.2"/>
    <property type="gene ID" value="WBGene00302194"/>
</dbReference>
<dbReference type="GO" id="GO:0003676">
    <property type="term" value="F:nucleic acid binding"/>
    <property type="evidence" value="ECO:0007669"/>
    <property type="project" value="InterPro"/>
</dbReference>
<feature type="region of interest" description="Disordered" evidence="2">
    <location>
        <begin position="388"/>
        <end position="411"/>
    </location>
</feature>
<dbReference type="InterPro" id="IPR041588">
    <property type="entry name" value="Integrase_H2C2"/>
</dbReference>
<protein>
    <recommendedName>
        <fullName evidence="1">RNA-directed DNA polymerase</fullName>
        <ecNumber evidence="1">2.7.7.49</ecNumber>
    </recommendedName>
</protein>